<evidence type="ECO:0000313" key="3">
    <source>
        <dbReference type="Proteomes" id="UP000706031"/>
    </source>
</evidence>
<protein>
    <submittedName>
        <fullName evidence="2">Uncharacterized protein</fullName>
    </submittedName>
</protein>
<dbReference type="RefSeq" id="WP_221791740.1">
    <property type="nucleotide sequence ID" value="NZ_JACLIC010000076.1"/>
</dbReference>
<feature type="non-terminal residue" evidence="2">
    <location>
        <position position="1"/>
    </location>
</feature>
<feature type="compositionally biased region" description="Polar residues" evidence="1">
    <location>
        <begin position="1"/>
        <end position="10"/>
    </location>
</feature>
<evidence type="ECO:0000256" key="1">
    <source>
        <dbReference type="SAM" id="MobiDB-lite"/>
    </source>
</evidence>
<feature type="compositionally biased region" description="Polar residues" evidence="1">
    <location>
        <begin position="43"/>
        <end position="53"/>
    </location>
</feature>
<sequence length="72" mass="7808">MAQSERNSNVNDRERTASSSYASESRGMLDLGLNAKAEGESATMAQSERNSNVNDRERTASSSYASESRGML</sequence>
<comment type="caution">
    <text evidence="2">The sequence shown here is derived from an EMBL/GenBank/DDBJ whole genome shotgun (WGS) entry which is preliminary data.</text>
</comment>
<keyword evidence="3" id="KW-1185">Reference proteome</keyword>
<proteinExistence type="predicted"/>
<dbReference type="EMBL" id="JACLIC010000076">
    <property type="protein sequence ID" value="MBY0207162.1"/>
    <property type="molecule type" value="Genomic_DNA"/>
</dbReference>
<feature type="region of interest" description="Disordered" evidence="1">
    <location>
        <begin position="1"/>
        <end position="72"/>
    </location>
</feature>
<evidence type="ECO:0000313" key="2">
    <source>
        <dbReference type="EMBL" id="MBY0207162.1"/>
    </source>
</evidence>
<reference evidence="2 3" key="1">
    <citation type="submission" date="2020-08" db="EMBL/GenBank/DDBJ databases">
        <title>Fungal Genomes of the International Space Station.</title>
        <authorList>
            <person name="Seuylemezian A."/>
            <person name="Singh N.K."/>
            <person name="Wood J."/>
            <person name="Venkateswaran K."/>
        </authorList>
    </citation>
    <scope>NUCLEOTIDE SEQUENCE [LARGE SCALE GENOMIC DNA]</scope>
    <source>
        <strain evidence="2 3">S/N-304-OC-R4</strain>
    </source>
</reference>
<accession>A0ABS7KTA0</accession>
<dbReference type="Proteomes" id="UP000706031">
    <property type="component" value="Unassembled WGS sequence"/>
</dbReference>
<feature type="non-terminal residue" evidence="2">
    <location>
        <position position="72"/>
    </location>
</feature>
<name>A0ABS7KTA0_9BACL</name>
<gene>
    <name evidence="2" type="ORF">H7T88_28445</name>
</gene>
<organism evidence="2 3">
    <name type="scientific">Paenibacillus cucumis</name>
    <name type="common">ex Kampfer et al. 2016</name>
    <dbReference type="NCBI Taxonomy" id="1776858"/>
    <lineage>
        <taxon>Bacteria</taxon>
        <taxon>Bacillati</taxon>
        <taxon>Bacillota</taxon>
        <taxon>Bacilli</taxon>
        <taxon>Bacillales</taxon>
        <taxon>Paenibacillaceae</taxon>
        <taxon>Paenibacillus</taxon>
    </lineage>
</organism>